<comment type="caution">
    <text evidence="2">The sequence shown here is derived from an EMBL/GenBank/DDBJ whole genome shotgun (WGS) entry which is preliminary data.</text>
</comment>
<dbReference type="AlphaFoldDB" id="A0A2M7Z5N5"/>
<dbReference type="PANTHER" id="PTHR46889:SF7">
    <property type="entry name" value="TRANSPOSASE FOR INSERTION SEQUENCE ELEMENT IS904"/>
    <property type="match status" value="1"/>
</dbReference>
<dbReference type="InterPro" id="IPR050900">
    <property type="entry name" value="Transposase_IS3/IS150/IS904"/>
</dbReference>
<dbReference type="SUPFAM" id="SSF53098">
    <property type="entry name" value="Ribonuclease H-like"/>
    <property type="match status" value="1"/>
</dbReference>
<sequence length="109" mass="13073">MLKENSTQISMSDKGNPYQNNITESFFKTLKYNEVYLNEYDDFEEAYRNIENFIEVVYQKKRLHSSLGYLPPEEFEEKFLVRQQKPLFSENRSKNQALECSEKVLSEPR</sequence>
<evidence type="ECO:0000259" key="1">
    <source>
        <dbReference type="PROSITE" id="PS50994"/>
    </source>
</evidence>
<feature type="domain" description="Integrase catalytic" evidence="1">
    <location>
        <begin position="1"/>
        <end position="79"/>
    </location>
</feature>
<dbReference type="InterPro" id="IPR036397">
    <property type="entry name" value="RNaseH_sf"/>
</dbReference>
<dbReference type="GO" id="GO:0015074">
    <property type="term" value="P:DNA integration"/>
    <property type="evidence" value="ECO:0007669"/>
    <property type="project" value="InterPro"/>
</dbReference>
<dbReference type="Gene3D" id="3.30.420.10">
    <property type="entry name" value="Ribonuclease H-like superfamily/Ribonuclease H"/>
    <property type="match status" value="1"/>
</dbReference>
<gene>
    <name evidence="2" type="ORF">CO145_00420</name>
</gene>
<accession>A0A2M7Z5N5</accession>
<evidence type="ECO:0000313" key="2">
    <source>
        <dbReference type="EMBL" id="PJA84870.1"/>
    </source>
</evidence>
<dbReference type="EMBL" id="PFVR01000012">
    <property type="protein sequence ID" value="PJA84870.1"/>
    <property type="molecule type" value="Genomic_DNA"/>
</dbReference>
<protein>
    <recommendedName>
        <fullName evidence="1">Integrase catalytic domain-containing protein</fullName>
    </recommendedName>
</protein>
<dbReference type="InterPro" id="IPR001584">
    <property type="entry name" value="Integrase_cat-core"/>
</dbReference>
<dbReference type="Pfam" id="PF13683">
    <property type="entry name" value="rve_3"/>
    <property type="match status" value="1"/>
</dbReference>
<dbReference type="Proteomes" id="UP000231034">
    <property type="component" value="Unassembled WGS sequence"/>
</dbReference>
<reference evidence="3" key="1">
    <citation type="submission" date="2017-09" db="EMBL/GenBank/DDBJ databases">
        <title>Depth-based differentiation of microbial function through sediment-hosted aquifers and enrichment of novel symbionts in the deep terrestrial subsurface.</title>
        <authorList>
            <person name="Probst A.J."/>
            <person name="Ladd B."/>
            <person name="Jarett J.K."/>
            <person name="Geller-Mcgrath D.E."/>
            <person name="Sieber C.M.K."/>
            <person name="Emerson J.B."/>
            <person name="Anantharaman K."/>
            <person name="Thomas B.C."/>
            <person name="Malmstrom R."/>
            <person name="Stieglmeier M."/>
            <person name="Klingl A."/>
            <person name="Woyke T."/>
            <person name="Ryan C.M."/>
            <person name="Banfield J.F."/>
        </authorList>
    </citation>
    <scope>NUCLEOTIDE SEQUENCE [LARGE SCALE GENOMIC DNA]</scope>
</reference>
<dbReference type="GO" id="GO:0003676">
    <property type="term" value="F:nucleic acid binding"/>
    <property type="evidence" value="ECO:0007669"/>
    <property type="project" value="InterPro"/>
</dbReference>
<organism evidence="2 3">
    <name type="scientific">Candidatus Nealsonbacteria bacterium CG_4_9_14_3_um_filter_37_13</name>
    <dbReference type="NCBI Taxonomy" id="1974695"/>
    <lineage>
        <taxon>Bacteria</taxon>
        <taxon>Candidatus Nealsoniibacteriota</taxon>
    </lineage>
</organism>
<dbReference type="InterPro" id="IPR012337">
    <property type="entry name" value="RNaseH-like_sf"/>
</dbReference>
<evidence type="ECO:0000313" key="3">
    <source>
        <dbReference type="Proteomes" id="UP000231034"/>
    </source>
</evidence>
<dbReference type="PANTHER" id="PTHR46889">
    <property type="entry name" value="TRANSPOSASE INSF FOR INSERTION SEQUENCE IS3B-RELATED"/>
    <property type="match status" value="1"/>
</dbReference>
<proteinExistence type="predicted"/>
<dbReference type="PROSITE" id="PS50994">
    <property type="entry name" value="INTEGRASE"/>
    <property type="match status" value="1"/>
</dbReference>
<name>A0A2M7Z5N5_9BACT</name>